<protein>
    <submittedName>
        <fullName evidence="1">Uncharacterized protein</fullName>
    </submittedName>
</protein>
<proteinExistence type="predicted"/>
<evidence type="ECO:0000313" key="1">
    <source>
        <dbReference type="EMBL" id="AFK18610.1"/>
    </source>
</evidence>
<organism evidence="1 3">
    <name type="scientific">Haloferax mediterranei (strain ATCC 33500 / DSM 1411 / JCM 8866 / NBRC 14739 / NCIMB 2177 / R-4)</name>
    <name type="common">Halobacterium mediterranei</name>
    <dbReference type="NCBI Taxonomy" id="523841"/>
    <lineage>
        <taxon>Archaea</taxon>
        <taxon>Methanobacteriati</taxon>
        <taxon>Methanobacteriota</taxon>
        <taxon>Stenosarchaea group</taxon>
        <taxon>Halobacteria</taxon>
        <taxon>Halobacteriales</taxon>
        <taxon>Haloferacaceae</taxon>
        <taxon>Haloferax</taxon>
    </lineage>
</organism>
<name>I3R300_HALMT</name>
<dbReference type="Proteomes" id="UP000011603">
    <property type="component" value="Unassembled WGS sequence"/>
</dbReference>
<evidence type="ECO:0000313" key="4">
    <source>
        <dbReference type="Proteomes" id="UP000011603"/>
    </source>
</evidence>
<gene>
    <name evidence="1" type="ordered locus">HFX_0889</name>
    <name evidence="2" type="ORF">C439_06030</name>
</gene>
<dbReference type="RefSeq" id="WP_004057328.1">
    <property type="nucleotide sequence ID" value="NZ_JAWXXQ010000001.1"/>
</dbReference>
<accession>I3R300</accession>
<dbReference type="KEGG" id="hme:HFX_0889"/>
<evidence type="ECO:0000313" key="2">
    <source>
        <dbReference type="EMBL" id="EMA02115.1"/>
    </source>
</evidence>
<dbReference type="EMBL" id="AOLO01000007">
    <property type="protein sequence ID" value="EMA02115.1"/>
    <property type="molecule type" value="Genomic_DNA"/>
</dbReference>
<reference evidence="1 3" key="2">
    <citation type="journal article" date="2012" name="J. Bacteriol.">
        <title>Complete genome sequence of the metabolically versatile halophilic archaeon Haloferax mediterranei, a poly(3-hydroxybutyrate-co-3-hydroxyvalerate) producer.</title>
        <authorList>
            <person name="Han J."/>
            <person name="Zhang F."/>
            <person name="Hou J."/>
            <person name="Liu X."/>
            <person name="Li M."/>
            <person name="Liu H."/>
            <person name="Cai L."/>
            <person name="Zhang B."/>
            <person name="Chen Y."/>
            <person name="Zhou J."/>
            <person name="Hu S."/>
            <person name="Xiang H."/>
        </authorList>
    </citation>
    <scope>NUCLEOTIDE SEQUENCE [LARGE SCALE GENOMIC DNA]</scope>
    <source>
        <strain evidence="3">ATCC 33500 / DSM 1411 / JCM 8866 / NBRC 14739 / NCIMB 2177 / R-4</strain>
        <strain evidence="1">CGMCC 1.2087</strain>
    </source>
</reference>
<dbReference type="PATRIC" id="fig|523841.21.peg.1216"/>
<sequence>MTITVWRDGPNGHKKEVVEDPDNLKYSAEHGAWLVAQDPWGLLLIPSEKVIKIVADDREELEVW</sequence>
<keyword evidence="4" id="KW-1185">Reference proteome</keyword>
<reference evidence="2 4" key="3">
    <citation type="journal article" date="2014" name="PLoS Genet.">
        <title>Phylogenetically driven sequencing of extremely halophilic archaea reveals strategies for static and dynamic osmo-response.</title>
        <authorList>
            <person name="Becker E.A."/>
            <person name="Seitzer P.M."/>
            <person name="Tritt A."/>
            <person name="Larsen D."/>
            <person name="Krusor M."/>
            <person name="Yao A.I."/>
            <person name="Wu D."/>
            <person name="Madern D."/>
            <person name="Eisen J.A."/>
            <person name="Darling A.E."/>
            <person name="Facciotti M.T."/>
        </authorList>
    </citation>
    <scope>NUCLEOTIDE SEQUENCE [LARGE SCALE GENOMIC DNA]</scope>
    <source>
        <strain evidence="2">ATCC 33500</strain>
        <strain evidence="4">ATCC 33500 / DSM 1411 / JCM 8866 / NBRC 14739 / NCIMB 2177 / R-4</strain>
    </source>
</reference>
<dbReference type="Proteomes" id="UP000006469">
    <property type="component" value="Chromosome"/>
</dbReference>
<dbReference type="PaxDb" id="523841-HFX_0889"/>
<dbReference type="STRING" id="523841.HFX_0889"/>
<dbReference type="EMBL" id="CP001868">
    <property type="protein sequence ID" value="AFK18610.1"/>
    <property type="molecule type" value="Genomic_DNA"/>
</dbReference>
<dbReference type="HOGENOM" id="CLU_2856997_0_0_2"/>
<evidence type="ECO:0000313" key="3">
    <source>
        <dbReference type="Proteomes" id="UP000006469"/>
    </source>
</evidence>
<dbReference type="AlphaFoldDB" id="I3R300"/>
<reference evidence="1" key="1">
    <citation type="journal article" date="2012" name="Appl. Environ. Microbiol.">
        <title>Identification of the haloarchaeal phasin (PhaP) that functions in polyhydroxyalkanoate accumulation and granule formation in Haloferax mediterranei.</title>
        <authorList>
            <person name="Cai S."/>
            <person name="Cai L."/>
            <person name="Liu H."/>
            <person name="Liu X."/>
            <person name="Han J."/>
            <person name="Zhou J."/>
            <person name="Xiang H."/>
        </authorList>
    </citation>
    <scope>NUCLEOTIDE SEQUENCE</scope>
    <source>
        <strain evidence="1">CGMCC 1.2087</strain>
    </source>
</reference>
<reference evidence="1" key="4">
    <citation type="submission" date="2014-05" db="EMBL/GenBank/DDBJ databases">
        <authorList>
            <person name="Wang L."/>
            <person name="Yang H."/>
            <person name="Xiang H."/>
        </authorList>
    </citation>
    <scope>NUCLEOTIDE SEQUENCE</scope>
    <source>
        <strain evidence="1">CGMCC 1.2087</strain>
    </source>
</reference>